<comment type="caution">
    <text evidence="1">The sequence shown here is derived from an EMBL/GenBank/DDBJ whole genome shotgun (WGS) entry which is preliminary data.</text>
</comment>
<dbReference type="EMBL" id="PGEM01000072">
    <property type="protein sequence ID" value="PPJ63360.1"/>
    <property type="molecule type" value="Genomic_DNA"/>
</dbReference>
<organism evidence="1 2">
    <name type="scientific">Cuspidothrix issatschenkoi CHARLIE-1</name>
    <dbReference type="NCBI Taxonomy" id="2052836"/>
    <lineage>
        <taxon>Bacteria</taxon>
        <taxon>Bacillati</taxon>
        <taxon>Cyanobacteriota</taxon>
        <taxon>Cyanophyceae</taxon>
        <taxon>Nostocales</taxon>
        <taxon>Aphanizomenonaceae</taxon>
        <taxon>Cuspidothrix</taxon>
    </lineage>
</organism>
<evidence type="ECO:0000313" key="2">
    <source>
        <dbReference type="Proteomes" id="UP000239589"/>
    </source>
</evidence>
<gene>
    <name evidence="1" type="ORF">CUN59_10490</name>
</gene>
<dbReference type="OrthoDB" id="557970at2"/>
<dbReference type="Proteomes" id="UP000239589">
    <property type="component" value="Unassembled WGS sequence"/>
</dbReference>
<evidence type="ECO:0000313" key="1">
    <source>
        <dbReference type="EMBL" id="PPJ63360.1"/>
    </source>
</evidence>
<reference evidence="1 2" key="1">
    <citation type="submission" date="2018-02" db="EMBL/GenBank/DDBJ databases">
        <title>Discovery of a pederin family compound in a non-symbiotic bloom-forming cyanobacterium.</title>
        <authorList>
            <person name="Kust A."/>
            <person name="Mares J."/>
            <person name="Jokela J."/>
            <person name="Urajova P."/>
            <person name="Hajek J."/>
            <person name="Saurav K."/>
            <person name="Voracova K."/>
            <person name="Fewer D.P."/>
            <person name="Haapaniemi E."/>
            <person name="Permi P."/>
            <person name="Rehakova K."/>
            <person name="Sivonen K."/>
            <person name="Hrouzek P."/>
        </authorList>
    </citation>
    <scope>NUCLEOTIDE SEQUENCE [LARGE SCALE GENOMIC DNA]</scope>
    <source>
        <strain evidence="1 2">CHARLIE-1</strain>
    </source>
</reference>
<protein>
    <submittedName>
        <fullName evidence="1">Uncharacterized protein</fullName>
    </submittedName>
</protein>
<name>A0A2S6CUT1_9CYAN</name>
<proteinExistence type="predicted"/>
<sequence length="352" mass="36947">MKKAKFLCTLLQLNWVQVVGTTLLSYMWFTTVIALSPASAADPVVDQTQNDRSTANQTTLENNLPDLQEVVAEKAKLGQKAESIVEPKHPQITTQSITPLPMENSSGDVDKLRQDLLIEPLVKPAPIKPTYSPGLSFSAPSAFGAGWGDVFIGASGATAGKARNGEIDGSISTGFGLGDAQKLIGLEFSYNLGSIKNFGENGTFDLKAHRLVYAKGNNQVAVAAGWRTFAQYGNEAIRPSSAYGVVTTYSLLQPNNPVNRMPISFSVGAGGGDFRQGTDSIGVFAGVGVQVHPQVGVGLGWSGIGLNAGVSFVPVPTIPLTINAQGADLTDNSPGGTVFVLSVGYGFNFLPK</sequence>
<accession>A0A2S6CUT1</accession>
<dbReference type="AlphaFoldDB" id="A0A2S6CUT1"/>
<keyword evidence="2" id="KW-1185">Reference proteome</keyword>